<dbReference type="Gene3D" id="3.30.830.10">
    <property type="entry name" value="Metalloenzyme, LuxS/M16 peptidase-like"/>
    <property type="match status" value="2"/>
</dbReference>
<dbReference type="GO" id="GO:0046872">
    <property type="term" value="F:metal ion binding"/>
    <property type="evidence" value="ECO:0007669"/>
    <property type="project" value="InterPro"/>
</dbReference>
<dbReference type="PANTHER" id="PTHR11851">
    <property type="entry name" value="METALLOPROTEASE"/>
    <property type="match status" value="1"/>
</dbReference>
<comment type="caution">
    <text evidence="2">The sequence shown here is derived from an EMBL/GenBank/DDBJ whole genome shotgun (WGS) entry which is preliminary data.</text>
</comment>
<evidence type="ECO:0000259" key="1">
    <source>
        <dbReference type="Pfam" id="PF05193"/>
    </source>
</evidence>
<evidence type="ECO:0000313" key="3">
    <source>
        <dbReference type="Proteomes" id="UP000332515"/>
    </source>
</evidence>
<feature type="domain" description="Peptidase M16 C-terminal" evidence="1">
    <location>
        <begin position="208"/>
        <end position="381"/>
    </location>
</feature>
<keyword evidence="3" id="KW-1185">Reference proteome</keyword>
<dbReference type="AlphaFoldDB" id="A0A6A7Y628"/>
<dbReference type="Proteomes" id="UP000332515">
    <property type="component" value="Unassembled WGS sequence"/>
</dbReference>
<sequence length="452" mass="47621">MSFVRVLRRPFERVGILLRAGAVAGLVAGGSLAGAVAAEAMDIEPVVSPGGIHAWLVHDDSVPIVAVNFAFKGGGSAQDPVGKEGLANLLSTLLDEGAADLDSEAYQKKLADLAIKLGFDAGRDSFSGSMQTLAANTPAAFDLLRLALTETRFDAEPISRMKAQIVSGLRDDAQNPGAVSNRLFAKTLFPEHPYGRPGDGTVESVEAIKADDLKAFKARIFARDNLYVGVVGAIDAKTLGALLDKTFGGLPAKADLTPVPDVVPVTGAEATRAMPTAQAILRFGLPGLKRADPDFIPAYVMNHILGGGTFTSWLFREVREKRGLTYGVETYLLAYDHAGVLAGGLATRPDKAAEAMKVIDGELHRMATDGPSAEELAAAKRFLIGSYPLRFDSSSAIAGQLLGIQLDGLGIDYVNKRNGLIEAVTLDDVKRVAKRLLDHGAPTVVSVTPPKG</sequence>
<dbReference type="Pfam" id="PF05193">
    <property type="entry name" value="Peptidase_M16_C"/>
    <property type="match status" value="1"/>
</dbReference>
<organism evidence="2 3">
    <name type="scientific">Segnochrobactrum spirostomi</name>
    <dbReference type="NCBI Taxonomy" id="2608987"/>
    <lineage>
        <taxon>Bacteria</taxon>
        <taxon>Pseudomonadati</taxon>
        <taxon>Pseudomonadota</taxon>
        <taxon>Alphaproteobacteria</taxon>
        <taxon>Hyphomicrobiales</taxon>
        <taxon>Segnochrobactraceae</taxon>
        <taxon>Segnochrobactrum</taxon>
    </lineage>
</organism>
<dbReference type="SUPFAM" id="SSF63411">
    <property type="entry name" value="LuxS/MPP-like metallohydrolase"/>
    <property type="match status" value="2"/>
</dbReference>
<protein>
    <submittedName>
        <fullName evidence="2">Insulinase family protein</fullName>
    </submittedName>
</protein>
<accession>A0A6A7Y628</accession>
<dbReference type="InterPro" id="IPR050361">
    <property type="entry name" value="MPP/UQCRC_Complex"/>
</dbReference>
<dbReference type="PANTHER" id="PTHR11851:SF224">
    <property type="entry name" value="PROCESSING PROTEASE"/>
    <property type="match status" value="1"/>
</dbReference>
<evidence type="ECO:0000313" key="2">
    <source>
        <dbReference type="EMBL" id="MQT13049.1"/>
    </source>
</evidence>
<dbReference type="InterPro" id="IPR007863">
    <property type="entry name" value="Peptidase_M16_C"/>
</dbReference>
<gene>
    <name evidence="2" type="ORF">F0357_10390</name>
</gene>
<dbReference type="InterPro" id="IPR011249">
    <property type="entry name" value="Metalloenz_LuxS/M16"/>
</dbReference>
<name>A0A6A7Y628_9HYPH</name>
<reference evidence="2 3" key="1">
    <citation type="submission" date="2019-09" db="EMBL/GenBank/DDBJ databases">
        <title>Segnochrobactrum spirostomi gen. nov., sp. nov., isolated from the ciliate Spirostomum cf. yagiui and description of a novel family, Segnochrobactraceae fam. nov. within the order Rhizobiales of the class Alphaproteobacteria.</title>
        <authorList>
            <person name="Akter S."/>
            <person name="Shazib S.U.A."/>
            <person name="Shin M.K."/>
        </authorList>
    </citation>
    <scope>NUCLEOTIDE SEQUENCE [LARGE SCALE GENOMIC DNA]</scope>
    <source>
        <strain evidence="2 3">Sp-1</strain>
    </source>
</reference>
<dbReference type="EMBL" id="VWNA01000001">
    <property type="protein sequence ID" value="MQT13049.1"/>
    <property type="molecule type" value="Genomic_DNA"/>
</dbReference>
<proteinExistence type="predicted"/>